<dbReference type="CDD" id="cd06261">
    <property type="entry name" value="TM_PBP2"/>
    <property type="match status" value="2"/>
</dbReference>
<evidence type="ECO:0000259" key="8">
    <source>
        <dbReference type="PROSITE" id="PS50928"/>
    </source>
</evidence>
<feature type="transmembrane region" description="Helical" evidence="7">
    <location>
        <begin position="584"/>
        <end position="604"/>
    </location>
</feature>
<dbReference type="Pfam" id="PF00528">
    <property type="entry name" value="BPD_transp_1"/>
    <property type="match status" value="2"/>
</dbReference>
<evidence type="ECO:0000313" key="10">
    <source>
        <dbReference type="Proteomes" id="UP001239909"/>
    </source>
</evidence>
<feature type="domain" description="ABC transmembrane type-1" evidence="8">
    <location>
        <begin position="463"/>
        <end position="642"/>
    </location>
</feature>
<keyword evidence="4 7" id="KW-0812">Transmembrane</keyword>
<sequence length="656" mass="70831">MTAAPDTAPARPGGLPLPARPIAFALFCLALTLIVTAAALPAAAMRPPDWMVLPMADWINVTFAFVHEDLGLTVLTRAFADLVAGLLDITDNLLAGGRGGLGLPQIPWAAMAISGFMLGYGLKDWKLGALAGGTFTWLAVFGQWQWGMETLALIAVAAPLSVVLGFLLGWAAWRRPWVEAMLMPLLNIAQSLPHFAYLIPVVVFFGVGDHAGAIATVIFATPPMIRLTVLGLRRVAPEVVESGKMSGATRWQLMRYVRVPTARAEMLVGVNQVIMQCLAMVVIASFIGAPGLGYKLLQYLQGLKIGKAVEIGISVVLIAVMLDRLSRAWAELQPVHHERGTPWWKRNRLLLVWLGLMAAVAAASGLHDWVAEIPRRKAASTAFLWDPIVDWLAVEAYPYTNALRGWLLIHILIPLRDAYLAAPWTAVLALVAGIGWNVGGARSAAVCAGFVLFVAVSGWWDRAMITAYMVSVAVALAVAIGLPLGIWMARSERSARRMLLICDTFQTFPSFIYLIPVIMLFGVNDVAAIGAVVIYGAVPVIRYTIEGLLGVPPALKEAVDMSGGTRRQRLWSLELPMALPHMMVGLNQTVMFSLFMVIIAAFIGTQDLGQEMMRALSSNDVGKGLVLGLCVAFIGLMVDHLANTWAAKRRRALGLG</sequence>
<dbReference type="PANTHER" id="PTHR47737">
    <property type="entry name" value="GLYCINE BETAINE/PROLINE BETAINE TRANSPORT SYSTEM PERMEASE PROTEIN PROW"/>
    <property type="match status" value="1"/>
</dbReference>
<keyword evidence="5 7" id="KW-1133">Transmembrane helix</keyword>
<comment type="similarity">
    <text evidence="7">Belongs to the binding-protein-dependent transport system permease family.</text>
</comment>
<dbReference type="Gene3D" id="1.10.3720.10">
    <property type="entry name" value="MetI-like"/>
    <property type="match status" value="2"/>
</dbReference>
<protein>
    <submittedName>
        <fullName evidence="9">ABC transporter permease subunit</fullName>
    </submittedName>
</protein>
<reference evidence="9 10" key="1">
    <citation type="submission" date="2023-04" db="EMBL/GenBank/DDBJ databases">
        <title>Marinoamorphus aggregata gen. nov., sp. Nov., isolate from tissue of brittle star Ophioplocus japonicus.</title>
        <authorList>
            <person name="Kawano K."/>
            <person name="Sawayama S."/>
            <person name="Nakagawa S."/>
        </authorList>
    </citation>
    <scope>NUCLEOTIDE SEQUENCE [LARGE SCALE GENOMIC DNA]</scope>
    <source>
        <strain evidence="9 10">NKW23</strain>
    </source>
</reference>
<feature type="transmembrane region" description="Helical" evidence="7">
    <location>
        <begin position="273"/>
        <end position="297"/>
    </location>
</feature>
<dbReference type="EMBL" id="BSYI01000015">
    <property type="protein sequence ID" value="GMG82999.1"/>
    <property type="molecule type" value="Genomic_DNA"/>
</dbReference>
<feature type="transmembrane region" description="Helical" evidence="7">
    <location>
        <begin position="194"/>
        <end position="220"/>
    </location>
</feature>
<dbReference type="Proteomes" id="UP001239909">
    <property type="component" value="Unassembled WGS sequence"/>
</dbReference>
<name>A0ABQ6LI93_9RHOB</name>
<comment type="subcellular location">
    <subcellularLocation>
        <location evidence="1 7">Cell membrane</location>
        <topology evidence="1 7">Multi-pass membrane protein</topology>
    </subcellularLocation>
</comment>
<feature type="transmembrane region" description="Helical" evidence="7">
    <location>
        <begin position="624"/>
        <end position="642"/>
    </location>
</feature>
<feature type="transmembrane region" description="Helical" evidence="7">
    <location>
        <begin position="22"/>
        <end position="45"/>
    </location>
</feature>
<feature type="transmembrane region" description="Helical" evidence="7">
    <location>
        <begin position="152"/>
        <end position="173"/>
    </location>
</feature>
<dbReference type="SUPFAM" id="SSF161098">
    <property type="entry name" value="MetI-like"/>
    <property type="match status" value="2"/>
</dbReference>
<feature type="transmembrane region" description="Helical" evidence="7">
    <location>
        <begin position="350"/>
        <end position="370"/>
    </location>
</feature>
<keyword evidence="6 7" id="KW-0472">Membrane</keyword>
<evidence type="ECO:0000256" key="7">
    <source>
        <dbReference type="RuleBase" id="RU363032"/>
    </source>
</evidence>
<dbReference type="RefSeq" id="WP_285671796.1">
    <property type="nucleotide sequence ID" value="NZ_BSYI01000015.1"/>
</dbReference>
<comment type="caution">
    <text evidence="9">The sequence shown here is derived from an EMBL/GenBank/DDBJ whole genome shotgun (WGS) entry which is preliminary data.</text>
</comment>
<gene>
    <name evidence="9" type="ORF">LNKW23_22120</name>
</gene>
<feature type="transmembrane region" description="Helical" evidence="7">
    <location>
        <begin position="127"/>
        <end position="146"/>
    </location>
</feature>
<organism evidence="9 10">
    <name type="scientific">Paralimibaculum aggregatum</name>
    <dbReference type="NCBI Taxonomy" id="3036245"/>
    <lineage>
        <taxon>Bacteria</taxon>
        <taxon>Pseudomonadati</taxon>
        <taxon>Pseudomonadota</taxon>
        <taxon>Alphaproteobacteria</taxon>
        <taxon>Rhodobacterales</taxon>
        <taxon>Paracoccaceae</taxon>
        <taxon>Paralimibaculum</taxon>
    </lineage>
</organism>
<evidence type="ECO:0000256" key="1">
    <source>
        <dbReference type="ARBA" id="ARBA00004651"/>
    </source>
</evidence>
<feature type="transmembrane region" description="Helical" evidence="7">
    <location>
        <begin position="466"/>
        <end position="487"/>
    </location>
</feature>
<evidence type="ECO:0000256" key="3">
    <source>
        <dbReference type="ARBA" id="ARBA00022475"/>
    </source>
</evidence>
<evidence type="ECO:0000256" key="5">
    <source>
        <dbReference type="ARBA" id="ARBA00022989"/>
    </source>
</evidence>
<feature type="transmembrane region" description="Helical" evidence="7">
    <location>
        <begin position="443"/>
        <end position="460"/>
    </location>
</feature>
<keyword evidence="2 7" id="KW-0813">Transport</keyword>
<evidence type="ECO:0000256" key="6">
    <source>
        <dbReference type="ARBA" id="ARBA00023136"/>
    </source>
</evidence>
<feature type="domain" description="ABC transmembrane type-1" evidence="8">
    <location>
        <begin position="147"/>
        <end position="326"/>
    </location>
</feature>
<keyword evidence="10" id="KW-1185">Reference proteome</keyword>
<dbReference type="PROSITE" id="PS50928">
    <property type="entry name" value="ABC_TM1"/>
    <property type="match status" value="2"/>
</dbReference>
<keyword evidence="3" id="KW-1003">Cell membrane</keyword>
<dbReference type="PANTHER" id="PTHR47737:SF1">
    <property type="entry name" value="GLYCINE BETAINE_PROLINE BETAINE TRANSPORT SYSTEM PERMEASE PROTEIN PROW"/>
    <property type="match status" value="1"/>
</dbReference>
<feature type="transmembrane region" description="Helical" evidence="7">
    <location>
        <begin position="309"/>
        <end position="330"/>
    </location>
</feature>
<evidence type="ECO:0000256" key="2">
    <source>
        <dbReference type="ARBA" id="ARBA00022448"/>
    </source>
</evidence>
<evidence type="ECO:0000313" key="9">
    <source>
        <dbReference type="EMBL" id="GMG82999.1"/>
    </source>
</evidence>
<dbReference type="InterPro" id="IPR035906">
    <property type="entry name" value="MetI-like_sf"/>
</dbReference>
<proteinExistence type="inferred from homology"/>
<dbReference type="InterPro" id="IPR000515">
    <property type="entry name" value="MetI-like"/>
</dbReference>
<accession>A0ABQ6LI93</accession>
<evidence type="ECO:0000256" key="4">
    <source>
        <dbReference type="ARBA" id="ARBA00022692"/>
    </source>
</evidence>